<keyword evidence="1" id="KW-0732">Signal</keyword>
<evidence type="ECO:0000313" key="3">
    <source>
        <dbReference type="Proteomes" id="UP000076128"/>
    </source>
</evidence>
<evidence type="ECO:0000313" key="2">
    <source>
        <dbReference type="EMBL" id="AMY67936.1"/>
    </source>
</evidence>
<keyword evidence="3" id="KW-1185">Reference proteome</keyword>
<dbReference type="EMBL" id="CP012661">
    <property type="protein sequence ID" value="AMY67936.1"/>
    <property type="molecule type" value="Genomic_DNA"/>
</dbReference>
<gene>
    <name evidence="2" type="ORF">AKL17_0676</name>
</gene>
<dbReference type="KEGG" id="daa:AKL17_0676"/>
<sequence length="81" mass="8739">MKHLLATAALMLLAAPAFADATPEQIAAIDAKLAEMQCEVDPDNIEVEDDGGFDLDDVICADGQYDVVMDADLNVTEKRKE</sequence>
<protein>
    <submittedName>
        <fullName evidence="2">Uncharacterized protein</fullName>
    </submittedName>
</protein>
<accession>A0A159YZE3</accession>
<organism evidence="2 3">
    <name type="scientific">Frigidibacter mobilis</name>
    <dbReference type="NCBI Taxonomy" id="1335048"/>
    <lineage>
        <taxon>Bacteria</taxon>
        <taxon>Pseudomonadati</taxon>
        <taxon>Pseudomonadota</taxon>
        <taxon>Alphaproteobacteria</taxon>
        <taxon>Rhodobacterales</taxon>
        <taxon>Paracoccaceae</taxon>
        <taxon>Frigidibacter</taxon>
    </lineage>
</organism>
<name>A0A159YZE3_9RHOB</name>
<reference evidence="2 3" key="1">
    <citation type="submission" date="2015-09" db="EMBL/GenBank/DDBJ databases">
        <title>Complete genome sequence of Defluviimonas alba cai42t isolated from an oilfield in Xinjiang.</title>
        <authorList>
            <person name="Geng S."/>
            <person name="Pan X."/>
            <person name="Wu X."/>
        </authorList>
    </citation>
    <scope>NUCLEOTIDE SEQUENCE [LARGE SCALE GENOMIC DNA]</scope>
    <source>
        <strain evidence="3">cai42</strain>
    </source>
</reference>
<feature type="signal peptide" evidence="1">
    <location>
        <begin position="1"/>
        <end position="19"/>
    </location>
</feature>
<dbReference type="STRING" id="1335048.AKL17_0676"/>
<proteinExistence type="predicted"/>
<dbReference type="RefSeq" id="WP_066809736.1">
    <property type="nucleotide sequence ID" value="NZ_CP012661.1"/>
</dbReference>
<evidence type="ECO:0000256" key="1">
    <source>
        <dbReference type="SAM" id="SignalP"/>
    </source>
</evidence>
<dbReference type="AlphaFoldDB" id="A0A159YZE3"/>
<dbReference type="Proteomes" id="UP000076128">
    <property type="component" value="Chromosome"/>
</dbReference>
<dbReference type="OrthoDB" id="583390at2"/>
<feature type="chain" id="PRO_5007811597" evidence="1">
    <location>
        <begin position="20"/>
        <end position="81"/>
    </location>
</feature>